<organism evidence="1 2">
    <name type="scientific">Portunus trituberculatus</name>
    <name type="common">Swimming crab</name>
    <name type="synonym">Neptunus trituberculatus</name>
    <dbReference type="NCBI Taxonomy" id="210409"/>
    <lineage>
        <taxon>Eukaryota</taxon>
        <taxon>Metazoa</taxon>
        <taxon>Ecdysozoa</taxon>
        <taxon>Arthropoda</taxon>
        <taxon>Crustacea</taxon>
        <taxon>Multicrustacea</taxon>
        <taxon>Malacostraca</taxon>
        <taxon>Eumalacostraca</taxon>
        <taxon>Eucarida</taxon>
        <taxon>Decapoda</taxon>
        <taxon>Pleocyemata</taxon>
        <taxon>Brachyura</taxon>
        <taxon>Eubrachyura</taxon>
        <taxon>Portunoidea</taxon>
        <taxon>Portunidae</taxon>
        <taxon>Portuninae</taxon>
        <taxon>Portunus</taxon>
    </lineage>
</organism>
<reference evidence="1 2" key="1">
    <citation type="submission" date="2019-05" db="EMBL/GenBank/DDBJ databases">
        <title>Another draft genome of Portunus trituberculatus and its Hox gene families provides insights of decapod evolution.</title>
        <authorList>
            <person name="Jeong J.-H."/>
            <person name="Song I."/>
            <person name="Kim S."/>
            <person name="Choi T."/>
            <person name="Kim D."/>
            <person name="Ryu S."/>
            <person name="Kim W."/>
        </authorList>
    </citation>
    <scope>NUCLEOTIDE SEQUENCE [LARGE SCALE GENOMIC DNA]</scope>
    <source>
        <tissue evidence="1">Muscle</tissue>
    </source>
</reference>
<accession>A0A5B7JBF5</accession>
<evidence type="ECO:0000313" key="2">
    <source>
        <dbReference type="Proteomes" id="UP000324222"/>
    </source>
</evidence>
<comment type="caution">
    <text evidence="1">The sequence shown here is derived from an EMBL/GenBank/DDBJ whole genome shotgun (WGS) entry which is preliminary data.</text>
</comment>
<evidence type="ECO:0000313" key="1">
    <source>
        <dbReference type="EMBL" id="MPC90278.1"/>
    </source>
</evidence>
<keyword evidence="2" id="KW-1185">Reference proteome</keyword>
<dbReference type="AlphaFoldDB" id="A0A5B7JBF5"/>
<dbReference type="EMBL" id="VSRR010083855">
    <property type="protein sequence ID" value="MPC90278.1"/>
    <property type="molecule type" value="Genomic_DNA"/>
</dbReference>
<proteinExistence type="predicted"/>
<gene>
    <name evidence="1" type="ORF">E2C01_085254</name>
</gene>
<protein>
    <submittedName>
        <fullName evidence="1">Uncharacterized protein</fullName>
    </submittedName>
</protein>
<sequence>MSVRRFFCRDSFAAGTWEDAATVLPCPVYPEPRLPPAPRLLAGRSPTEGHAAIRDASDACSAAINLD</sequence>
<dbReference type="Proteomes" id="UP000324222">
    <property type="component" value="Unassembled WGS sequence"/>
</dbReference>
<name>A0A5B7JBF5_PORTR</name>